<keyword evidence="6" id="KW-1185">Reference proteome</keyword>
<dbReference type="Gene3D" id="3.40.1190.20">
    <property type="match status" value="1"/>
</dbReference>
<feature type="domain" description="Carbohydrate kinase PfkB" evidence="4">
    <location>
        <begin position="8"/>
        <end position="295"/>
    </location>
</feature>
<dbReference type="GO" id="GO:0019698">
    <property type="term" value="P:D-galacturonate catabolic process"/>
    <property type="evidence" value="ECO:0007669"/>
    <property type="project" value="TreeGrafter"/>
</dbReference>
<dbReference type="AlphaFoldDB" id="A0A4R3JII5"/>
<dbReference type="GO" id="GO:0006974">
    <property type="term" value="P:DNA damage response"/>
    <property type="evidence" value="ECO:0007669"/>
    <property type="project" value="TreeGrafter"/>
</dbReference>
<dbReference type="InterPro" id="IPR050306">
    <property type="entry name" value="PfkB_Carbo_kinase"/>
</dbReference>
<evidence type="ECO:0000256" key="1">
    <source>
        <dbReference type="ARBA" id="ARBA00010688"/>
    </source>
</evidence>
<organism evidence="5 6">
    <name type="scientific">Primorskyibacter sedentarius</name>
    <dbReference type="NCBI Taxonomy" id="745311"/>
    <lineage>
        <taxon>Bacteria</taxon>
        <taxon>Pseudomonadati</taxon>
        <taxon>Pseudomonadota</taxon>
        <taxon>Alphaproteobacteria</taxon>
        <taxon>Rhodobacterales</taxon>
        <taxon>Roseobacteraceae</taxon>
        <taxon>Primorskyibacter</taxon>
    </lineage>
</organism>
<evidence type="ECO:0000313" key="5">
    <source>
        <dbReference type="EMBL" id="TCS65857.1"/>
    </source>
</evidence>
<name>A0A4R3JII5_9RHOB</name>
<dbReference type="InterPro" id="IPR029056">
    <property type="entry name" value="Ribokinase-like"/>
</dbReference>
<dbReference type="EMBL" id="SLZU01000003">
    <property type="protein sequence ID" value="TCS65857.1"/>
    <property type="molecule type" value="Genomic_DNA"/>
</dbReference>
<evidence type="ECO:0000313" key="6">
    <source>
        <dbReference type="Proteomes" id="UP000295696"/>
    </source>
</evidence>
<dbReference type="SUPFAM" id="SSF53613">
    <property type="entry name" value="Ribokinase-like"/>
    <property type="match status" value="1"/>
</dbReference>
<proteinExistence type="inferred from homology"/>
<dbReference type="PANTHER" id="PTHR43085:SF15">
    <property type="entry name" value="2-DEHYDRO-3-DEOXYGLUCONOKINASE"/>
    <property type="match status" value="1"/>
</dbReference>
<reference evidence="5 6" key="1">
    <citation type="submission" date="2019-03" db="EMBL/GenBank/DDBJ databases">
        <title>Genomic Encyclopedia of Type Strains, Phase IV (KMG-IV): sequencing the most valuable type-strain genomes for metagenomic binning, comparative biology and taxonomic classification.</title>
        <authorList>
            <person name="Goeker M."/>
        </authorList>
    </citation>
    <scope>NUCLEOTIDE SEQUENCE [LARGE SCALE GENOMIC DNA]</scope>
    <source>
        <strain evidence="5 6">DSM 104836</strain>
    </source>
</reference>
<gene>
    <name evidence="5" type="ORF">EDD52_103275</name>
</gene>
<dbReference type="GO" id="GO:0005829">
    <property type="term" value="C:cytosol"/>
    <property type="evidence" value="ECO:0007669"/>
    <property type="project" value="TreeGrafter"/>
</dbReference>
<accession>A0A4R3JII5</accession>
<dbReference type="GO" id="GO:0042840">
    <property type="term" value="P:D-glucuronate catabolic process"/>
    <property type="evidence" value="ECO:0007669"/>
    <property type="project" value="TreeGrafter"/>
</dbReference>
<dbReference type="Pfam" id="PF00294">
    <property type="entry name" value="PfkB"/>
    <property type="match status" value="1"/>
</dbReference>
<comment type="similarity">
    <text evidence="1">Belongs to the carbohydrate kinase PfkB family.</text>
</comment>
<keyword evidence="3 5" id="KW-0418">Kinase</keyword>
<protein>
    <submittedName>
        <fullName evidence="5">2-keto-3-deoxygluconate kinase</fullName>
    </submittedName>
</protein>
<dbReference type="GO" id="GO:0008673">
    <property type="term" value="F:2-dehydro-3-deoxygluconokinase activity"/>
    <property type="evidence" value="ECO:0007669"/>
    <property type="project" value="TreeGrafter"/>
</dbReference>
<dbReference type="PANTHER" id="PTHR43085">
    <property type="entry name" value="HEXOKINASE FAMILY MEMBER"/>
    <property type="match status" value="1"/>
</dbReference>
<dbReference type="CDD" id="cd01166">
    <property type="entry name" value="KdgK"/>
    <property type="match status" value="1"/>
</dbReference>
<dbReference type="InterPro" id="IPR011611">
    <property type="entry name" value="PfkB_dom"/>
</dbReference>
<dbReference type="RefSeq" id="WP_132243474.1">
    <property type="nucleotide sequence ID" value="NZ_SLZU01000003.1"/>
</dbReference>
<comment type="caution">
    <text evidence="5">The sequence shown here is derived from an EMBL/GenBank/DDBJ whole genome shotgun (WGS) entry which is preliminary data.</text>
</comment>
<evidence type="ECO:0000259" key="4">
    <source>
        <dbReference type="Pfam" id="PF00294"/>
    </source>
</evidence>
<dbReference type="InterPro" id="IPR002173">
    <property type="entry name" value="Carboh/pur_kinase_PfkB_CS"/>
</dbReference>
<dbReference type="Proteomes" id="UP000295696">
    <property type="component" value="Unassembled WGS sequence"/>
</dbReference>
<dbReference type="PROSITE" id="PS00584">
    <property type="entry name" value="PFKB_KINASES_2"/>
    <property type="match status" value="1"/>
</dbReference>
<keyword evidence="2" id="KW-0808">Transferase</keyword>
<dbReference type="OrthoDB" id="9776822at2"/>
<evidence type="ECO:0000256" key="2">
    <source>
        <dbReference type="ARBA" id="ARBA00022679"/>
    </source>
</evidence>
<sequence>MKRFLTLGECMVELAPAGDQLYRRGFAGDTFNTAYYARRLLPQDWAVGYCTVAGQDAVSDDMLDLMRGHGIETRSIRQVADRTLGLYMIQLKDGERSFSYWRGQSAAKLLADDPDWLRAQLDGADVAQFSGISLAILPPEGREAFCEALSRARANGTHVAFDTNLRPQLWEDEATMRAGLRMGAEVSDTVLPSFDEEQGLFGDTAPAETIARYRDCGAKTIAVKDGAGTLTVWDHGEGTQEFQPVKIDPVIDTTAAGDSFGAGFLAGLAMERGIAEAAHLAMAVAAQVVQARGALVDLDMTDIEGAAS</sequence>
<evidence type="ECO:0000256" key="3">
    <source>
        <dbReference type="ARBA" id="ARBA00022777"/>
    </source>
</evidence>